<feature type="domain" description="M23ase beta-sheet core" evidence="2">
    <location>
        <begin position="173"/>
        <end position="260"/>
    </location>
</feature>
<keyword evidence="1" id="KW-1133">Transmembrane helix</keyword>
<dbReference type="SUPFAM" id="SSF51261">
    <property type="entry name" value="Duplicated hybrid motif"/>
    <property type="match status" value="1"/>
</dbReference>
<evidence type="ECO:0000256" key="1">
    <source>
        <dbReference type="SAM" id="Phobius"/>
    </source>
</evidence>
<protein>
    <submittedName>
        <fullName evidence="3">Stage IV sporulation protein FA</fullName>
    </submittedName>
</protein>
<keyword evidence="1" id="KW-0812">Transmembrane</keyword>
<keyword evidence="4" id="KW-1185">Reference proteome</keyword>
<dbReference type="EMBL" id="JAGGKT010000001">
    <property type="protein sequence ID" value="MBP1930413.1"/>
    <property type="molecule type" value="Genomic_DNA"/>
</dbReference>
<evidence type="ECO:0000313" key="3">
    <source>
        <dbReference type="EMBL" id="MBP1930413.1"/>
    </source>
</evidence>
<feature type="transmembrane region" description="Helical" evidence="1">
    <location>
        <begin position="74"/>
        <end position="91"/>
    </location>
</feature>
<dbReference type="InterPro" id="IPR016047">
    <property type="entry name" value="M23ase_b-sheet_dom"/>
</dbReference>
<dbReference type="Pfam" id="PF01551">
    <property type="entry name" value="Peptidase_M23"/>
    <property type="match status" value="1"/>
</dbReference>
<organism evidence="3 4">
    <name type="scientific">Ammoniphilus resinae</name>
    <dbReference type="NCBI Taxonomy" id="861532"/>
    <lineage>
        <taxon>Bacteria</taxon>
        <taxon>Bacillati</taxon>
        <taxon>Bacillota</taxon>
        <taxon>Bacilli</taxon>
        <taxon>Bacillales</taxon>
        <taxon>Paenibacillaceae</taxon>
        <taxon>Aneurinibacillus group</taxon>
        <taxon>Ammoniphilus</taxon>
    </lineage>
</organism>
<accession>A0ABS4GJH3</accession>
<dbReference type="Gene3D" id="2.70.70.10">
    <property type="entry name" value="Glucose Permease (Domain IIA)"/>
    <property type="match status" value="1"/>
</dbReference>
<reference evidence="3 4" key="1">
    <citation type="submission" date="2021-03" db="EMBL/GenBank/DDBJ databases">
        <title>Genomic Encyclopedia of Type Strains, Phase IV (KMG-IV): sequencing the most valuable type-strain genomes for metagenomic binning, comparative biology and taxonomic classification.</title>
        <authorList>
            <person name="Goeker M."/>
        </authorList>
    </citation>
    <scope>NUCLEOTIDE SEQUENCE [LARGE SCALE GENOMIC DNA]</scope>
    <source>
        <strain evidence="3 4">DSM 24738</strain>
    </source>
</reference>
<dbReference type="InterPro" id="IPR011055">
    <property type="entry name" value="Dup_hybrid_motif"/>
</dbReference>
<dbReference type="PANTHER" id="PTHR21666:SF274">
    <property type="entry name" value="STAGE IV SPORULATION PROTEIN FA"/>
    <property type="match status" value="1"/>
</dbReference>
<dbReference type="CDD" id="cd12797">
    <property type="entry name" value="M23_peptidase"/>
    <property type="match status" value="1"/>
</dbReference>
<gene>
    <name evidence="3" type="ORF">J2Z37_000400</name>
</gene>
<dbReference type="Proteomes" id="UP001519343">
    <property type="component" value="Unassembled WGS sequence"/>
</dbReference>
<proteinExistence type="predicted"/>
<comment type="caution">
    <text evidence="3">The sequence shown here is derived from an EMBL/GenBank/DDBJ whole genome shotgun (WGS) entry which is preliminary data.</text>
</comment>
<evidence type="ECO:0000259" key="2">
    <source>
        <dbReference type="Pfam" id="PF01551"/>
    </source>
</evidence>
<keyword evidence="1" id="KW-0472">Membrane</keyword>
<dbReference type="PANTHER" id="PTHR21666">
    <property type="entry name" value="PEPTIDASE-RELATED"/>
    <property type="match status" value="1"/>
</dbReference>
<name>A0ABS4GJH3_9BACL</name>
<evidence type="ECO:0000313" key="4">
    <source>
        <dbReference type="Proteomes" id="UP001519343"/>
    </source>
</evidence>
<dbReference type="RefSeq" id="WP_209808379.1">
    <property type="nucleotide sequence ID" value="NZ_JAGGKT010000001.1"/>
</dbReference>
<dbReference type="InterPro" id="IPR050570">
    <property type="entry name" value="Cell_wall_metabolism_enzyme"/>
</dbReference>
<sequence length="267" mass="30321">MKSDSIKKRREERLRQLRERSFEKAYSYDDEFQADYDYAAERRSGYSRERKYVWNDGYEQEHEPETTTYFSRKFLLKSVLSLFIVSLVFLLQNTSFPLASSGKQFVTEVMTREYNFAGTVAWLEKKLGAAPTILPVFSGSEKGQPVSTISENGMDYVVPVKGKVITPFAMDGKGIQIATETEANVLAIDQGWVVFVGQKEELGQTIIVQHVDQTQSIYANVNPIELGENDWVYPGQTIAHVGEGDKLYFSLIKNDHALDPTSVIPFE</sequence>